<dbReference type="PANTHER" id="PTHR43845:SF1">
    <property type="entry name" value="BLR5969 PROTEIN"/>
    <property type="match status" value="1"/>
</dbReference>
<feature type="domain" description="AMP-dependent synthetase/ligase" evidence="1">
    <location>
        <begin position="44"/>
        <end position="269"/>
    </location>
</feature>
<evidence type="ECO:0000313" key="2">
    <source>
        <dbReference type="EMBL" id="MBV4458186.1"/>
    </source>
</evidence>
<organism evidence="2 3">
    <name type="scientific">Pseudomonas ekonensis</name>
    <dbReference type="NCBI Taxonomy" id="2842353"/>
    <lineage>
        <taxon>Bacteria</taxon>
        <taxon>Pseudomonadati</taxon>
        <taxon>Pseudomonadota</taxon>
        <taxon>Gammaproteobacteria</taxon>
        <taxon>Pseudomonadales</taxon>
        <taxon>Pseudomonadaceae</taxon>
        <taxon>Pseudomonas</taxon>
    </lineage>
</organism>
<protein>
    <submittedName>
        <fullName evidence="2">AMP-binding protein</fullName>
    </submittedName>
</protein>
<dbReference type="RefSeq" id="WP_217891794.1">
    <property type="nucleotide sequence ID" value="NZ_JAHSTS010000001.1"/>
</dbReference>
<sequence>MQNTSTLNGLVTFARRHSRFYRRLHADAPRDIDSLAQLPVVDPGEYWKDAQRLDRWPVLTGEADSALVFKTGGTTGDGKLSVFSRDEWLTLTRDFGRSLALQLAPGDRVANLFFAGDLYASFVFVHDALAHVGTAVTEYPFTGSVDPAPLAEAIVRHRINVLAGVPAQLLTFAAWLAGRNRALEGVTAVLYGGESVFAGQRRLLERAFPKAQVASIGYASVDAGLIGTRHPDCAMDEHRTPDGHSLLEILDEESGEPIEACDRTGRLVITNLTRRLMPLIRYPVGDLACWREPPGTPQRKFALTGRSSDSQRVRVGILSLEPHAIGECVRRITASDDWQLLIEQCEGRDVVSLNWVPGASGPDTGIAAGDSLRDALTEQNPQIERLTADGLLELRICRCTVEQLLRHPRSGKQRRVVDLRPYESQRQEQP</sequence>
<gene>
    <name evidence="2" type="ORF">KVG96_09520</name>
</gene>
<keyword evidence="3" id="KW-1185">Reference proteome</keyword>
<evidence type="ECO:0000259" key="1">
    <source>
        <dbReference type="Pfam" id="PF00501"/>
    </source>
</evidence>
<dbReference type="EMBL" id="JAHSTS010000001">
    <property type="protein sequence ID" value="MBV4458186.1"/>
    <property type="molecule type" value="Genomic_DNA"/>
</dbReference>
<dbReference type="Proteomes" id="UP000765224">
    <property type="component" value="Unassembled WGS sequence"/>
</dbReference>
<comment type="caution">
    <text evidence="2">The sequence shown here is derived from an EMBL/GenBank/DDBJ whole genome shotgun (WGS) entry which is preliminary data.</text>
</comment>
<proteinExistence type="predicted"/>
<name>A0ABS6PDV9_9PSED</name>
<evidence type="ECO:0000313" key="3">
    <source>
        <dbReference type="Proteomes" id="UP000765224"/>
    </source>
</evidence>
<reference evidence="2 3" key="1">
    <citation type="submission" date="2021-06" db="EMBL/GenBank/DDBJ databases">
        <title>Updating the genus Pseudomonas: Description of 43 new species and partition of the Pseudomonas putida group.</title>
        <authorList>
            <person name="Girard L."/>
            <person name="Lood C."/>
            <person name="Vandamme P."/>
            <person name="Rokni-Zadeh H."/>
            <person name="Van Noort V."/>
            <person name="Hofte M."/>
            <person name="Lavigne R."/>
            <person name="De Mot R."/>
        </authorList>
    </citation>
    <scope>NUCLEOTIDE SEQUENCE [LARGE SCALE GENOMIC DNA]</scope>
    <source>
        <strain evidence="2 3">COR58</strain>
    </source>
</reference>
<accession>A0ABS6PDV9</accession>
<dbReference type="InterPro" id="IPR000873">
    <property type="entry name" value="AMP-dep_synth/lig_dom"/>
</dbReference>
<dbReference type="Pfam" id="PF00501">
    <property type="entry name" value="AMP-binding"/>
    <property type="match status" value="1"/>
</dbReference>
<dbReference type="PANTHER" id="PTHR43845">
    <property type="entry name" value="BLR5969 PROTEIN"/>
    <property type="match status" value="1"/>
</dbReference>